<protein>
    <submittedName>
        <fullName evidence="3">Uncharacterized protein</fullName>
    </submittedName>
</protein>
<reference evidence="3 4" key="1">
    <citation type="journal article" date="2016" name="Nat. Commun.">
        <title>Thousands of microbial genomes shed light on interconnected biogeochemical processes in an aquifer system.</title>
        <authorList>
            <person name="Anantharaman K."/>
            <person name="Brown C.T."/>
            <person name="Hug L.A."/>
            <person name="Sharon I."/>
            <person name="Castelle C.J."/>
            <person name="Probst A.J."/>
            <person name="Thomas B.C."/>
            <person name="Singh A."/>
            <person name="Wilkins M.J."/>
            <person name="Karaoz U."/>
            <person name="Brodie E.L."/>
            <person name="Williams K.H."/>
            <person name="Hubbard S.S."/>
            <person name="Banfield J.F."/>
        </authorList>
    </citation>
    <scope>NUCLEOTIDE SEQUENCE [LARGE SCALE GENOMIC DNA]</scope>
</reference>
<keyword evidence="2" id="KW-0472">Membrane</keyword>
<evidence type="ECO:0000256" key="2">
    <source>
        <dbReference type="SAM" id="Phobius"/>
    </source>
</evidence>
<keyword evidence="2" id="KW-0812">Transmembrane</keyword>
<evidence type="ECO:0000313" key="3">
    <source>
        <dbReference type="EMBL" id="OGM93276.1"/>
    </source>
</evidence>
<dbReference type="Proteomes" id="UP000176422">
    <property type="component" value="Unassembled WGS sequence"/>
</dbReference>
<accession>A0A1F8DXS4</accession>
<dbReference type="AlphaFoldDB" id="A0A1F8DXS4"/>
<organism evidence="3 4">
    <name type="scientific">Candidatus Wolfebacteria bacterium RIFOXYB1_FULL_54_12</name>
    <dbReference type="NCBI Taxonomy" id="1802559"/>
    <lineage>
        <taxon>Bacteria</taxon>
        <taxon>Candidatus Wolfeibacteriota</taxon>
    </lineage>
</organism>
<sequence length="152" mass="17638">MYHFVLQILIMISLGVLVYLAARKIPQISDTVAEDTTGQSKGVWYRIELLLGRLPLDRFDLAVSQFLEKNVRKMKLVLARFDNYLTHHLEQFKKVKQRTHRKQQKKFALFEPAETVEGEPDLLKAIAERDEAQTRSTEVPEAIKKEESDLAK</sequence>
<name>A0A1F8DXS4_9BACT</name>
<evidence type="ECO:0000313" key="4">
    <source>
        <dbReference type="Proteomes" id="UP000176422"/>
    </source>
</evidence>
<feature type="compositionally biased region" description="Basic and acidic residues" evidence="1">
    <location>
        <begin position="141"/>
        <end position="152"/>
    </location>
</feature>
<proteinExistence type="predicted"/>
<keyword evidence="2" id="KW-1133">Transmembrane helix</keyword>
<evidence type="ECO:0000256" key="1">
    <source>
        <dbReference type="SAM" id="MobiDB-lite"/>
    </source>
</evidence>
<feature type="region of interest" description="Disordered" evidence="1">
    <location>
        <begin position="127"/>
        <end position="152"/>
    </location>
</feature>
<dbReference type="EMBL" id="MGIT01000001">
    <property type="protein sequence ID" value="OGM93276.1"/>
    <property type="molecule type" value="Genomic_DNA"/>
</dbReference>
<feature type="transmembrane region" description="Helical" evidence="2">
    <location>
        <begin position="6"/>
        <end position="22"/>
    </location>
</feature>
<gene>
    <name evidence="3" type="ORF">A2372_02660</name>
</gene>
<comment type="caution">
    <text evidence="3">The sequence shown here is derived from an EMBL/GenBank/DDBJ whole genome shotgun (WGS) entry which is preliminary data.</text>
</comment>